<evidence type="ECO:0000256" key="3">
    <source>
        <dbReference type="ARBA" id="ARBA00022723"/>
    </source>
</evidence>
<dbReference type="InterPro" id="IPR013149">
    <property type="entry name" value="ADH-like_C"/>
</dbReference>
<keyword evidence="3" id="KW-0479">Metal-binding</keyword>
<evidence type="ECO:0000313" key="7">
    <source>
        <dbReference type="EMBL" id="SDD54214.1"/>
    </source>
</evidence>
<dbReference type="EMBL" id="FMZF01000009">
    <property type="protein sequence ID" value="SDD54214.1"/>
    <property type="molecule type" value="Genomic_DNA"/>
</dbReference>
<dbReference type="GO" id="GO:0046872">
    <property type="term" value="F:metal ion binding"/>
    <property type="evidence" value="ECO:0007669"/>
    <property type="project" value="UniProtKB-KW"/>
</dbReference>
<keyword evidence="5" id="KW-0560">Oxidoreductase</keyword>
<dbReference type="InterPro" id="IPR036291">
    <property type="entry name" value="NAD(P)-bd_dom_sf"/>
</dbReference>
<evidence type="ECO:0000313" key="8">
    <source>
        <dbReference type="Proteomes" id="UP000199416"/>
    </source>
</evidence>
<dbReference type="STRING" id="1190417.SAMN05660690_4490"/>
<reference evidence="8" key="1">
    <citation type="submission" date="2016-10" db="EMBL/GenBank/DDBJ databases">
        <authorList>
            <person name="Varghese N."/>
            <person name="Submissions S."/>
        </authorList>
    </citation>
    <scope>NUCLEOTIDE SEQUENCE [LARGE SCALE GENOMIC DNA]</scope>
    <source>
        <strain evidence="8">DSM 45421</strain>
    </source>
</reference>
<dbReference type="InterPro" id="IPR011032">
    <property type="entry name" value="GroES-like_sf"/>
</dbReference>
<dbReference type="PANTHER" id="PTHR43350">
    <property type="entry name" value="NAD-DEPENDENT ALCOHOL DEHYDROGENASE"/>
    <property type="match status" value="1"/>
</dbReference>
<evidence type="ECO:0000256" key="1">
    <source>
        <dbReference type="ARBA" id="ARBA00001947"/>
    </source>
</evidence>
<evidence type="ECO:0000256" key="5">
    <source>
        <dbReference type="ARBA" id="ARBA00023002"/>
    </source>
</evidence>
<dbReference type="GO" id="GO:0016491">
    <property type="term" value="F:oxidoreductase activity"/>
    <property type="evidence" value="ECO:0007669"/>
    <property type="project" value="UniProtKB-KW"/>
</dbReference>
<dbReference type="RefSeq" id="WP_091369207.1">
    <property type="nucleotide sequence ID" value="NZ_FMZF01000009.1"/>
</dbReference>
<sequence length="370" mass="38401">MEATDGGPAGRPVRTLGVLAPGEPALLDDTEPAPGPGQAWVATEYSGVSAGTEVAIVRGTDPHHALSWDPDRRSFTADGPTAGYPVRQLGYMEVGLVTESRTPDLAEGTRVAMAYGHRTGRCADPAAVPVVPVPGDLDPLLGVYLAQMGPICVNGLLHATAQLAGPRGGVGDGVRDRHVLVTGAGVIGLLSALLAVRHGAADVVVAESAPGRRAAAAALGLDTVAAGDWAEVKRRWRHAPGDAGADLVLQCRGHDTDLATGLKALRPQGVVVDLGFYQAGAAAVRLGEEFHHNGLSVVCAQISRVPRGMAADWPRRALAEATLDLLRERGDDVRRHLVTDVVALEDGPALLADLAARRLPAPPLQAVLRF</sequence>
<dbReference type="SUPFAM" id="SSF51735">
    <property type="entry name" value="NAD(P)-binding Rossmann-fold domains"/>
    <property type="match status" value="1"/>
</dbReference>
<dbReference type="OrthoDB" id="9781588at2"/>
<evidence type="ECO:0000256" key="4">
    <source>
        <dbReference type="ARBA" id="ARBA00022833"/>
    </source>
</evidence>
<dbReference type="Gene3D" id="3.90.180.10">
    <property type="entry name" value="Medium-chain alcohol dehydrogenases, catalytic domain"/>
    <property type="match status" value="2"/>
</dbReference>
<accession>A0A1G6VL13</accession>
<comment type="similarity">
    <text evidence="2">Belongs to the zinc-containing alcohol dehydrogenase family.</text>
</comment>
<dbReference type="SUPFAM" id="SSF50129">
    <property type="entry name" value="GroES-like"/>
    <property type="match status" value="1"/>
</dbReference>
<dbReference type="CDD" id="cd08255">
    <property type="entry name" value="2-desacetyl-2-hydroxyethyl_bacteriochlorophyllide_like"/>
    <property type="match status" value="1"/>
</dbReference>
<evidence type="ECO:0000256" key="2">
    <source>
        <dbReference type="ARBA" id="ARBA00008072"/>
    </source>
</evidence>
<proteinExistence type="inferred from homology"/>
<keyword evidence="8" id="KW-1185">Reference proteome</keyword>
<gene>
    <name evidence="7" type="ORF">SAMN05660690_4490</name>
</gene>
<evidence type="ECO:0000259" key="6">
    <source>
        <dbReference type="Pfam" id="PF00107"/>
    </source>
</evidence>
<protein>
    <submittedName>
        <fullName evidence="7">Threonine dehydrogenase</fullName>
    </submittedName>
</protein>
<dbReference type="Pfam" id="PF00107">
    <property type="entry name" value="ADH_zinc_N"/>
    <property type="match status" value="1"/>
</dbReference>
<feature type="domain" description="Alcohol dehydrogenase-like C-terminal" evidence="6">
    <location>
        <begin position="187"/>
        <end position="297"/>
    </location>
</feature>
<dbReference type="AlphaFoldDB" id="A0A1G6VL13"/>
<comment type="cofactor">
    <cofactor evidence="1">
        <name>Zn(2+)</name>
        <dbReference type="ChEBI" id="CHEBI:29105"/>
    </cofactor>
</comment>
<keyword evidence="4" id="KW-0862">Zinc</keyword>
<name>A0A1G6VL13_9ACTN</name>
<organism evidence="7 8">
    <name type="scientific">Geodermatophilus telluris</name>
    <dbReference type="NCBI Taxonomy" id="1190417"/>
    <lineage>
        <taxon>Bacteria</taxon>
        <taxon>Bacillati</taxon>
        <taxon>Actinomycetota</taxon>
        <taxon>Actinomycetes</taxon>
        <taxon>Geodermatophilales</taxon>
        <taxon>Geodermatophilaceae</taxon>
        <taxon>Geodermatophilus</taxon>
    </lineage>
</organism>
<dbReference type="Gene3D" id="3.40.50.720">
    <property type="entry name" value="NAD(P)-binding Rossmann-like Domain"/>
    <property type="match status" value="1"/>
</dbReference>
<dbReference type="Proteomes" id="UP000199416">
    <property type="component" value="Unassembled WGS sequence"/>
</dbReference>
<dbReference type="PANTHER" id="PTHR43350:SF19">
    <property type="entry name" value="D-GULOSIDE 3-DEHYDROGENASE"/>
    <property type="match status" value="1"/>
</dbReference>